<sequence length="178" mass="19646">MSTGERTGMDRLLPHWHFREVHTLAVPADQETVMSAVYEAVWSEAPLARALMAVTGADVSAQRRIVTDSLSAMGEVIPSGGDEFLFAGIQALDDIPRPEGTTAELVERCTEPGIVKVGMNVRFAGGVLSTETRVLATDERTRRRFRPYWLFIRFGSGLTRQSMLRAIRARALRQTAVG</sequence>
<dbReference type="Proteomes" id="UP001598251">
    <property type="component" value="Unassembled WGS sequence"/>
</dbReference>
<evidence type="ECO:0008006" key="3">
    <source>
        <dbReference type="Google" id="ProtNLM"/>
    </source>
</evidence>
<dbReference type="RefSeq" id="WP_229825764.1">
    <property type="nucleotide sequence ID" value="NZ_BMSG01000024.1"/>
</dbReference>
<proteinExistence type="predicted"/>
<evidence type="ECO:0000313" key="1">
    <source>
        <dbReference type="EMBL" id="MFD4215848.1"/>
    </source>
</evidence>
<comment type="caution">
    <text evidence="1">The sequence shown here is derived from an EMBL/GenBank/DDBJ whole genome shotgun (WGS) entry which is preliminary data.</text>
</comment>
<protein>
    <recommendedName>
        <fullName evidence="3">DUF2867 domain-containing protein</fullName>
    </recommendedName>
</protein>
<reference evidence="1 2" key="1">
    <citation type="submission" date="2024-09" db="EMBL/GenBank/DDBJ databases">
        <title>The Natural Products Discovery Center: Release of the First 8490 Sequenced Strains for Exploring Actinobacteria Biosynthetic Diversity.</title>
        <authorList>
            <person name="Kalkreuter E."/>
            <person name="Kautsar S.A."/>
            <person name="Yang D."/>
            <person name="Bader C.D."/>
            <person name="Teijaro C.N."/>
            <person name="Fluegel L."/>
            <person name="Davis C.M."/>
            <person name="Simpson J.R."/>
            <person name="Lauterbach L."/>
            <person name="Steele A.D."/>
            <person name="Gui C."/>
            <person name="Meng S."/>
            <person name="Li G."/>
            <person name="Viehrig K."/>
            <person name="Ye F."/>
            <person name="Su P."/>
            <person name="Kiefer A.F."/>
            <person name="Nichols A."/>
            <person name="Cepeda A.J."/>
            <person name="Yan W."/>
            <person name="Fan B."/>
            <person name="Jiang Y."/>
            <person name="Adhikari A."/>
            <person name="Zheng C.-J."/>
            <person name="Schuster L."/>
            <person name="Cowan T.M."/>
            <person name="Smanski M.J."/>
            <person name="Chevrette M.G."/>
            <person name="De Carvalho L.P.S."/>
            <person name="Shen B."/>
        </authorList>
    </citation>
    <scope>NUCLEOTIDE SEQUENCE [LARGE SCALE GENOMIC DNA]</scope>
    <source>
        <strain evidence="1 2">NPDC058546</strain>
    </source>
</reference>
<keyword evidence="2" id="KW-1185">Reference proteome</keyword>
<organism evidence="1 2">
    <name type="scientific">Streptomyces sindenensis</name>
    <dbReference type="NCBI Taxonomy" id="67363"/>
    <lineage>
        <taxon>Bacteria</taxon>
        <taxon>Bacillati</taxon>
        <taxon>Actinomycetota</taxon>
        <taxon>Actinomycetes</taxon>
        <taxon>Kitasatosporales</taxon>
        <taxon>Streptomycetaceae</taxon>
        <taxon>Streptomyces</taxon>
    </lineage>
</organism>
<name>A0ABW6EKL7_9ACTN</name>
<dbReference type="EMBL" id="JBHXOF010000016">
    <property type="protein sequence ID" value="MFD4215848.1"/>
    <property type="molecule type" value="Genomic_DNA"/>
</dbReference>
<accession>A0ABW6EKL7</accession>
<gene>
    <name evidence="1" type="ORF">ACFWSS_23545</name>
</gene>
<evidence type="ECO:0000313" key="2">
    <source>
        <dbReference type="Proteomes" id="UP001598251"/>
    </source>
</evidence>